<dbReference type="EMBL" id="MHPA01000018">
    <property type="protein sequence ID" value="OGZ72974.1"/>
    <property type="molecule type" value="Genomic_DNA"/>
</dbReference>
<feature type="domain" description="Response regulatory" evidence="3">
    <location>
        <begin position="8"/>
        <end position="128"/>
    </location>
</feature>
<evidence type="ECO:0000256" key="1">
    <source>
        <dbReference type="ARBA" id="ARBA00022553"/>
    </source>
</evidence>
<dbReference type="CDD" id="cd17574">
    <property type="entry name" value="REC_OmpR"/>
    <property type="match status" value="1"/>
</dbReference>
<dbReference type="PANTHER" id="PTHR44591:SF3">
    <property type="entry name" value="RESPONSE REGULATORY DOMAIN-CONTAINING PROTEIN"/>
    <property type="match status" value="1"/>
</dbReference>
<dbReference type="GO" id="GO:0000160">
    <property type="term" value="P:phosphorelay signal transduction system"/>
    <property type="evidence" value="ECO:0007669"/>
    <property type="project" value="InterPro"/>
</dbReference>
<dbReference type="InterPro" id="IPR001789">
    <property type="entry name" value="Sig_transdc_resp-reg_receiver"/>
</dbReference>
<protein>
    <recommendedName>
        <fullName evidence="3">Response regulatory domain-containing protein</fullName>
    </recommendedName>
</protein>
<evidence type="ECO:0000259" key="3">
    <source>
        <dbReference type="PROSITE" id="PS50110"/>
    </source>
</evidence>
<dbReference type="SUPFAM" id="SSF52172">
    <property type="entry name" value="CheY-like"/>
    <property type="match status" value="1"/>
</dbReference>
<name>A0A1G2IE35_9BACT</name>
<gene>
    <name evidence="4" type="ORF">A2908_00140</name>
</gene>
<evidence type="ECO:0000313" key="4">
    <source>
        <dbReference type="EMBL" id="OGZ72974.1"/>
    </source>
</evidence>
<proteinExistence type="predicted"/>
<dbReference type="AlphaFoldDB" id="A0A1G2IE35"/>
<dbReference type="PANTHER" id="PTHR44591">
    <property type="entry name" value="STRESS RESPONSE REGULATOR PROTEIN 1"/>
    <property type="match status" value="1"/>
</dbReference>
<comment type="caution">
    <text evidence="4">The sequence shown here is derived from an EMBL/GenBank/DDBJ whole genome shotgun (WGS) entry which is preliminary data.</text>
</comment>
<keyword evidence="1 2" id="KW-0597">Phosphoprotein</keyword>
<evidence type="ECO:0000256" key="2">
    <source>
        <dbReference type="PROSITE-ProRule" id="PRU00169"/>
    </source>
</evidence>
<dbReference type="PROSITE" id="PS50110">
    <property type="entry name" value="RESPONSE_REGULATORY"/>
    <property type="match status" value="1"/>
</dbReference>
<dbReference type="Gene3D" id="3.40.50.2300">
    <property type="match status" value="1"/>
</dbReference>
<reference evidence="4 5" key="1">
    <citation type="journal article" date="2016" name="Nat. Commun.">
        <title>Thousands of microbial genomes shed light on interconnected biogeochemical processes in an aquifer system.</title>
        <authorList>
            <person name="Anantharaman K."/>
            <person name="Brown C.T."/>
            <person name="Hug L.A."/>
            <person name="Sharon I."/>
            <person name="Castelle C.J."/>
            <person name="Probst A.J."/>
            <person name="Thomas B.C."/>
            <person name="Singh A."/>
            <person name="Wilkins M.J."/>
            <person name="Karaoz U."/>
            <person name="Brodie E.L."/>
            <person name="Williams K.H."/>
            <person name="Hubbard S.S."/>
            <person name="Banfield J.F."/>
        </authorList>
    </citation>
    <scope>NUCLEOTIDE SEQUENCE [LARGE SCALE GENOMIC DNA]</scope>
</reference>
<dbReference type="InterPro" id="IPR050595">
    <property type="entry name" value="Bact_response_regulator"/>
</dbReference>
<accession>A0A1G2IE35</accession>
<dbReference type="STRING" id="1802214.A2908_00140"/>
<dbReference type="Pfam" id="PF00072">
    <property type="entry name" value="Response_reg"/>
    <property type="match status" value="1"/>
</dbReference>
<dbReference type="Proteomes" id="UP000176774">
    <property type="component" value="Unassembled WGS sequence"/>
</dbReference>
<dbReference type="InterPro" id="IPR011006">
    <property type="entry name" value="CheY-like_superfamily"/>
</dbReference>
<dbReference type="SMART" id="SM00448">
    <property type="entry name" value="REC"/>
    <property type="match status" value="1"/>
</dbReference>
<feature type="modified residue" description="4-aspartylphosphate" evidence="2">
    <location>
        <position position="57"/>
    </location>
</feature>
<evidence type="ECO:0000313" key="5">
    <source>
        <dbReference type="Proteomes" id="UP000176774"/>
    </source>
</evidence>
<organism evidence="4 5">
    <name type="scientific">Candidatus Staskawiczbacteria bacterium RIFCSPLOWO2_01_FULL_38_12b</name>
    <dbReference type="NCBI Taxonomy" id="1802214"/>
    <lineage>
        <taxon>Bacteria</taxon>
        <taxon>Candidatus Staskawicziibacteriota</taxon>
    </lineage>
</organism>
<sequence>MTNDKKQTILIVEDEPALLKAYVERFGEEGFSVLKAVNGQEGFDAALKGKPDIILLDILMPVMDGLTMMQKLRENKLWDKTVPIIFLTNLSANEERIMRIITENKPAYYFSKSAFTLQAIVEKIKKELAKKV</sequence>